<proteinExistence type="predicted"/>
<keyword evidence="2" id="KW-1185">Reference proteome</keyword>
<evidence type="ECO:0000313" key="1">
    <source>
        <dbReference type="EMBL" id="KAF5098496.1"/>
    </source>
</evidence>
<accession>A0ACB6V5C1</accession>
<dbReference type="EMBL" id="QVQA01000046">
    <property type="protein sequence ID" value="KAF5098496.1"/>
    <property type="molecule type" value="Genomic_DNA"/>
</dbReference>
<gene>
    <name evidence="1" type="ORF">D0Z00_002018</name>
</gene>
<dbReference type="Proteomes" id="UP000744676">
    <property type="component" value="Unassembled WGS sequence"/>
</dbReference>
<evidence type="ECO:0000313" key="2">
    <source>
        <dbReference type="Proteomes" id="UP000744676"/>
    </source>
</evidence>
<reference evidence="1 2" key="1">
    <citation type="journal article" date="2020" name="Front. Microbiol.">
        <title>Phenotypic and Genetic Characterization of the Cheese Ripening Yeast Geotrichum candidum.</title>
        <authorList>
            <person name="Perkins V."/>
            <person name="Vignola S."/>
            <person name="Lessard M.H."/>
            <person name="Plante P.L."/>
            <person name="Corbeil J."/>
            <person name="Dugat-Bony E."/>
            <person name="Frenette M."/>
            <person name="Labrie S."/>
        </authorList>
    </citation>
    <scope>NUCLEOTIDE SEQUENCE [LARGE SCALE GENOMIC DNA]</scope>
    <source>
        <strain evidence="1 2">LMA-1147</strain>
    </source>
</reference>
<protein>
    <submittedName>
        <fullName evidence="1">Uncharacterized protein</fullName>
    </submittedName>
</protein>
<sequence length="429" mass="46602">MLANSNFAYCTQNSMIPAAGVPRVTDIPKNATLVALAPYTSEECSNMIIDQAYHDGASLVIFANDTLLATSQSSGMVSAGTTSVSVLAVSSQTGRNAFVHMAEYNSNNTVQVPGTTIDDTLQRVGIQVQSQLESTLPRLWVFVLAVIAGVLAVIVLLSLLLNFVLYMRRRNLRNRILNGEVNLELLGVKRMTVPQEILDKIPIRIYTHGEQHFHNDDSGSSSPTPGADGAAALGGKGTWKDRLKPHYPRVAVKGSAAAAATAVGASGIGPSRRDIGSGYSQTSCPICLEDFEDKVTPVRELACDHIYHMECIDSFLKTRSSLCPLCKKTTLPAGYLPASLKLTNATVRREREMRRQRRRRGQGHEDVESGIVHPVVSAPGTATDNSIELPAAQTATTHLEALAVTEEEEAAEQRRRPGWRRALQRIFPF</sequence>
<name>A0ACB6V5C1_9ASCO</name>
<comment type="caution">
    <text evidence="1">The sequence shown here is derived from an EMBL/GenBank/DDBJ whole genome shotgun (WGS) entry which is preliminary data.</text>
</comment>
<organism evidence="1 2">
    <name type="scientific">Geotrichum galactomycetum</name>
    <dbReference type="NCBI Taxonomy" id="27317"/>
    <lineage>
        <taxon>Eukaryota</taxon>
        <taxon>Fungi</taxon>
        <taxon>Dikarya</taxon>
        <taxon>Ascomycota</taxon>
        <taxon>Saccharomycotina</taxon>
        <taxon>Dipodascomycetes</taxon>
        <taxon>Dipodascales</taxon>
        <taxon>Dipodascaceae</taxon>
        <taxon>Geotrichum</taxon>
    </lineage>
</organism>